<dbReference type="Proteomes" id="UP000664771">
    <property type="component" value="Unassembled WGS sequence"/>
</dbReference>
<keyword evidence="2" id="KW-1185">Reference proteome</keyword>
<protein>
    <submittedName>
        <fullName evidence="1">Uncharacterized protein</fullName>
    </submittedName>
</protein>
<proteinExistence type="predicted"/>
<dbReference type="RefSeq" id="WP_207883155.1">
    <property type="nucleotide sequence ID" value="NZ_JAFVMF010000022.1"/>
</dbReference>
<evidence type="ECO:0000313" key="2">
    <source>
        <dbReference type="Proteomes" id="UP000664771"/>
    </source>
</evidence>
<gene>
    <name evidence="1" type="ORF">J2D73_16700</name>
</gene>
<reference evidence="1 2" key="1">
    <citation type="submission" date="2021-03" db="EMBL/GenBank/DDBJ databases">
        <title>The complete genome sequence of Acetobacter sacchari TBRC 11175.</title>
        <authorList>
            <person name="Charoenyingcharoen P."/>
            <person name="Yukphan P."/>
        </authorList>
    </citation>
    <scope>NUCLEOTIDE SEQUENCE [LARGE SCALE GENOMIC DNA]</scope>
    <source>
        <strain evidence="1 2">TBRC 11175</strain>
    </source>
</reference>
<accession>A0ABS3LZY8</accession>
<comment type="caution">
    <text evidence="1">The sequence shown here is derived from an EMBL/GenBank/DDBJ whole genome shotgun (WGS) entry which is preliminary data.</text>
</comment>
<name>A0ABS3LZY8_9PROT</name>
<evidence type="ECO:0000313" key="1">
    <source>
        <dbReference type="EMBL" id="MBO1361426.1"/>
    </source>
</evidence>
<sequence length="174" mass="18972">MNYEHETICAAAPVVVWAALGAPVTVTHFAIVDRDDTFSVVDSTLSQAAYQLTPNAIAATMAGYLAAPIAHRICEKRVVDALWDWRVADPYVQECEKFLAEMGYGPDRVAIFSHAMDAAEFALGDPEVWRAVQTLARHARHRHGPMQRRALAAVLRDVHGTCAGIAGDFRIAGT</sequence>
<dbReference type="EMBL" id="JAFVMF010000022">
    <property type="protein sequence ID" value="MBO1361426.1"/>
    <property type="molecule type" value="Genomic_DNA"/>
</dbReference>
<organism evidence="1 2">
    <name type="scientific">Acetobacter sacchari</name>
    <dbReference type="NCBI Taxonomy" id="2661687"/>
    <lineage>
        <taxon>Bacteria</taxon>
        <taxon>Pseudomonadati</taxon>
        <taxon>Pseudomonadota</taxon>
        <taxon>Alphaproteobacteria</taxon>
        <taxon>Acetobacterales</taxon>
        <taxon>Acetobacteraceae</taxon>
        <taxon>Acetobacter</taxon>
    </lineage>
</organism>